<evidence type="ECO:0000313" key="8">
    <source>
        <dbReference type="EMBL" id="MUF02768.1"/>
    </source>
</evidence>
<dbReference type="Gene3D" id="3.80.10.10">
    <property type="entry name" value="Ribonuclease Inhibitor"/>
    <property type="match status" value="1"/>
</dbReference>
<comment type="similarity">
    <text evidence="6">Belongs to the LRR-containing bacterial E3 ligase family.</text>
</comment>
<evidence type="ECO:0000313" key="9">
    <source>
        <dbReference type="Proteomes" id="UP000438196"/>
    </source>
</evidence>
<gene>
    <name evidence="8" type="ORF">GNF76_00385</name>
</gene>
<organism evidence="8 9">
    <name type="scientific">Pseudomonas spelaei</name>
    <dbReference type="NCBI Taxonomy" id="1055469"/>
    <lineage>
        <taxon>Bacteria</taxon>
        <taxon>Pseudomonadati</taxon>
        <taxon>Pseudomonadota</taxon>
        <taxon>Gammaproteobacteria</taxon>
        <taxon>Pseudomonadales</taxon>
        <taxon>Pseudomonadaceae</taxon>
        <taxon>Pseudomonas</taxon>
    </lineage>
</organism>
<dbReference type="SUPFAM" id="SSF52058">
    <property type="entry name" value="L domain-like"/>
    <property type="match status" value="1"/>
</dbReference>
<dbReference type="InterPro" id="IPR001611">
    <property type="entry name" value="Leu-rich_rpt"/>
</dbReference>
<dbReference type="InterPro" id="IPR029487">
    <property type="entry name" value="NEL_dom"/>
</dbReference>
<keyword evidence="6" id="KW-0808">Transferase</keyword>
<dbReference type="GO" id="GO:0005576">
    <property type="term" value="C:extracellular region"/>
    <property type="evidence" value="ECO:0007669"/>
    <property type="project" value="UniProtKB-UniRule"/>
</dbReference>
<comment type="caution">
    <text evidence="8">The sequence shown here is derived from an EMBL/GenBank/DDBJ whole genome shotgun (WGS) entry which is preliminary data.</text>
</comment>
<keyword evidence="6" id="KW-1035">Host cytoplasm</keyword>
<keyword evidence="6" id="KW-0832">Ubl conjugation</keyword>
<protein>
    <recommendedName>
        <fullName evidence="2">RING-type E3 ubiquitin transferase</fullName>
        <ecNumber evidence="2">2.3.2.27</ecNumber>
    </recommendedName>
</protein>
<dbReference type="GO" id="GO:0016567">
    <property type="term" value="P:protein ubiquitination"/>
    <property type="evidence" value="ECO:0007669"/>
    <property type="project" value="InterPro"/>
</dbReference>
<keyword evidence="5" id="KW-0843">Virulence</keyword>
<keyword evidence="6" id="KW-0833">Ubl conjugation pathway</keyword>
<dbReference type="Gene3D" id="1.20.58.360">
    <property type="entry name" value="Shigella T3SS effector IpaH defines"/>
    <property type="match status" value="1"/>
</dbReference>
<evidence type="ECO:0000256" key="1">
    <source>
        <dbReference type="ARBA" id="ARBA00000900"/>
    </source>
</evidence>
<proteinExistence type="inferred from homology"/>
<evidence type="ECO:0000256" key="4">
    <source>
        <dbReference type="ARBA" id="ARBA00022737"/>
    </source>
</evidence>
<dbReference type="Pfam" id="PF20178">
    <property type="entry name" value="ToxA_N"/>
    <property type="match status" value="1"/>
</dbReference>
<dbReference type="InterPro" id="IPR032675">
    <property type="entry name" value="LRR_dom_sf"/>
</dbReference>
<evidence type="ECO:0000256" key="3">
    <source>
        <dbReference type="ARBA" id="ARBA00022614"/>
    </source>
</evidence>
<accession>A0A6I3VZZ9</accession>
<dbReference type="RefSeq" id="WP_155581218.1">
    <property type="nucleotide sequence ID" value="NZ_JBHSTH010000004.1"/>
</dbReference>
<name>A0A6I3VZZ9_9PSED</name>
<evidence type="ECO:0000256" key="6">
    <source>
        <dbReference type="PROSITE-ProRule" id="PRU01398"/>
    </source>
</evidence>
<keyword evidence="4" id="KW-0677">Repeat</keyword>
<comment type="catalytic activity">
    <reaction evidence="1">
        <text>S-ubiquitinyl-[E2 ubiquitin-conjugating enzyme]-L-cysteine + [acceptor protein]-L-lysine = [E2 ubiquitin-conjugating enzyme]-L-cysteine + N(6)-ubiquitinyl-[acceptor protein]-L-lysine.</text>
        <dbReference type="EC" id="2.3.2.27"/>
    </reaction>
</comment>
<keyword evidence="9" id="KW-1185">Reference proteome</keyword>
<sequence>MPKPPIPFRAPATPYKGPHYELIKQKIPDWLSTTSLAKVTQLNNAVLSRPAWYTSATPDQHQALKTANAEGWRAQNSVDQQLSNVQDVYAFAEPLLKKAILDKYQLDLDVKTTFLNLYIPKALPWYTFNISQGVTSRKVSLLDAALHNFANSETFEDNSCYISQPDYRGHFTLKPLTDAMSLDQFKALCRELDLGARYQHHLNTHLLPTDLAARADLKNQVTASQKAALRAAAQLACLKTDVQQVPDLGMAAYHVLMRALRSERGVMQFYQLSILETALSGILLIAADLDRASSESKVIAYIPHDPESPVKEYNSIPEFMRDLTRKLQANAPIPSRQQQTYQQFFSQFVDHAQRGHFFAGLDQQLCTLQGGQKVPQDDPRLRSSSRRIEGDLWEYLYQQSFNKILNDGRSIAVSTADTDSAQRWAWWDNFTKILSDIFNAALMVVTPFVPGLGELMLVYTALQLANEVLEGIVDLAEGQIIEGAEHFIGVTSDLIQLAIFAEGGEIVSVFKRSAFVDGLRAVKVGGQQRLWNPDLAPYAKKDLQLPSDSRPNELGLHAHQEQKILPLDDQHYVVEHEEATNTYRVKHPTRPEAYSPTLEHNGSGAWVHEGENPNTWDSETLRRRLGPVVKDLSPAQLEQACETSGTHDGALRMMYANRDTPPPLLADSLKRMKLRGELERMPEKIRTGATTELPTNWSAQTTSERAGWPSNKAIKVFISDDLVGDAMPYGAQDATDANTLKISHRDVEAGQLPEQLIAFLSETELGTLLSVPVPETPAGRIQALRDLLADTLMQEKTTIFNHLYSTAEVIDTPHGRLIQQQFPQLPKDLVATLLLRISPQELRIMSSEQRIPLRLKNLARELANEVRASHAVEGFYNDALLTADTERMALNIVRLHTDALGDLNIAIHEQSPSGALRCQVGPADAGTKKILVYKSLGRYQIHDAASSASQAQYSFYEAVLRAVPEDTLDYLPGQGGIFKAWLIEQLEPLAERRKVLEEPTRRQADERTTQRLLQKPMLGAFRRLLRRNPPRQPPTLKETLTQLCPRLSEEQIQKAMPYLSTPEGEQFLKTLIPDRATLDEDMDQFRREKPALARASATITLHEKLMRDLIINELKTCWAEGAYQRMLPPEPGPRGTLLDLSGLTLGHCIRQLKPLRADFSHVTRLNLNGTRLSDLDMGFLMNFPNLRALDLSSNHLDLIPAYLVDMKDLTALNLSENPIIWSDAYNYDVLRRLLYLRSLNLAGNRLMAVPPDIRYMPDLRRLVLRGTRITQWPGGLDIQRLSIPVLDLSNTQVKTVPEFAQDSVAAQIVANSWVDRTTLGRLDEDRFVRYRRAFGIDPYRTAPPGGTADRQYWMSGLTEADHPDAIKVWDDVEQEHGSQGFFDVLKLLQPPAEFQTDIDEQLFQQGRDDLSIRVWQLLFAVDKDPQFRDRMFSLAGAPANCADAGAHIFNRMGVETLLETIRKDDSPQGLSTREKKLVTLARQSWRLERVNQLAHQEIQHRVAPESEGGLGQAFGLGDNTVDDVQVYLAYQTGLKTRLDLPWLSEHMVYRNTANVTQAHLDQAAASIIGQEQGDGLVNGLLEQPFWNDYLQDAHLEAFNAQGEQRNNAGSQLEDLLDAQKEWASPQVTPERKAQLREQLVTLANERVIPHTVVLAERPLSDATVRKLYDDIQHDYNELGRQLTRQALKNAGL</sequence>
<keyword evidence="6" id="KW-0964">Secreted</keyword>
<dbReference type="PANTHER" id="PTHR48051">
    <property type="match status" value="1"/>
</dbReference>
<evidence type="ECO:0000259" key="7">
    <source>
        <dbReference type="PROSITE" id="PS52053"/>
    </source>
</evidence>
<reference evidence="8 9" key="1">
    <citation type="submission" date="2019-11" db="EMBL/GenBank/DDBJ databases">
        <title>Pseudomonas karstica sp. nov. and Pseudomonas spelaei sp. nov. from karst caves.</title>
        <authorList>
            <person name="Zeman M."/>
        </authorList>
    </citation>
    <scope>NUCLEOTIDE SEQUENCE [LARGE SCALE GENOMIC DNA]</scope>
    <source>
        <strain evidence="8 9">CCM 7893</strain>
    </source>
</reference>
<dbReference type="InterPro" id="IPR003591">
    <property type="entry name" value="Leu-rich_rpt_typical-subtyp"/>
</dbReference>
<keyword evidence="3" id="KW-0433">Leucine-rich repeat</keyword>
<feature type="domain" description="NEL" evidence="7">
    <location>
        <begin position="1345"/>
        <end position="1666"/>
    </location>
</feature>
<dbReference type="SMART" id="SM00369">
    <property type="entry name" value="LRR_TYP"/>
    <property type="match status" value="2"/>
</dbReference>
<dbReference type="Pfam" id="PF14496">
    <property type="entry name" value="NEL"/>
    <property type="match status" value="1"/>
</dbReference>
<dbReference type="EC" id="2.3.2.27" evidence="2"/>
<dbReference type="InterPro" id="IPR046673">
    <property type="entry name" value="ToxA_N"/>
</dbReference>
<dbReference type="InterPro" id="IPR050216">
    <property type="entry name" value="LRR_domain-containing"/>
</dbReference>
<dbReference type="GO" id="GO:0005737">
    <property type="term" value="C:cytoplasm"/>
    <property type="evidence" value="ECO:0007669"/>
    <property type="project" value="TreeGrafter"/>
</dbReference>
<dbReference type="Pfam" id="PF13855">
    <property type="entry name" value="LRR_8"/>
    <property type="match status" value="1"/>
</dbReference>
<comment type="PTM">
    <text evidence="6">Ubiquitinated in the presence of host E1 ubiquitin-activating enzyme, E2 ubiquitin-conjugating enzyme and ubiquitin.</text>
</comment>
<dbReference type="GO" id="GO:0061630">
    <property type="term" value="F:ubiquitin protein ligase activity"/>
    <property type="evidence" value="ECO:0007669"/>
    <property type="project" value="UniProtKB-EC"/>
</dbReference>
<dbReference type="PANTHER" id="PTHR48051:SF1">
    <property type="entry name" value="RAS SUPPRESSOR PROTEIN 1"/>
    <property type="match status" value="1"/>
</dbReference>
<evidence type="ECO:0000256" key="2">
    <source>
        <dbReference type="ARBA" id="ARBA00012483"/>
    </source>
</evidence>
<dbReference type="PROSITE" id="PS52053">
    <property type="entry name" value="NEL"/>
    <property type="match status" value="1"/>
</dbReference>
<dbReference type="EMBL" id="WNNK01000001">
    <property type="protein sequence ID" value="MUF02768.1"/>
    <property type="molecule type" value="Genomic_DNA"/>
</dbReference>
<dbReference type="OrthoDB" id="1467561at2"/>
<dbReference type="Proteomes" id="UP000438196">
    <property type="component" value="Unassembled WGS sequence"/>
</dbReference>
<feature type="active site" description="Glycyl thioester intermediate" evidence="6">
    <location>
        <position position="1441"/>
    </location>
</feature>
<evidence type="ECO:0000256" key="5">
    <source>
        <dbReference type="ARBA" id="ARBA00023026"/>
    </source>
</evidence>